<feature type="region of interest" description="Disordered" evidence="5">
    <location>
        <begin position="32"/>
        <end position="69"/>
    </location>
</feature>
<dbReference type="OrthoDB" id="21463at2759"/>
<comment type="caution">
    <text evidence="6">The sequence shown here is derived from an EMBL/GenBank/DDBJ whole genome shotgun (WGS) entry which is preliminary data.</text>
</comment>
<name>A0A7D8UNY4_9HELO</name>
<accession>A0A7D8UNY4</accession>
<dbReference type="GO" id="GO:0003735">
    <property type="term" value="F:structural constituent of ribosome"/>
    <property type="evidence" value="ECO:0007669"/>
    <property type="project" value="InterPro"/>
</dbReference>
<proteinExistence type="inferred from homology"/>
<sequence length="262" mass="29333">MAPPQLQCLNSAKQISRKFPCLRAGFSTSRIARAEDGPQRPESANALLDSLGNPAPSQASRFGGSSPIRAPTKYQHVLPTRMAYQRPPPSANSKSNESILKLTQQHLFNDRNHAKRNADNAKHGADAVADLKDSDRASKFTKLVTRKWKAGDVYAPHDLSDVEMIKWKRRTQPTHDAFDVLDLNPLDHYRNFSIMSEYMTDMGRIKHSKETGLRPVNQRRIARAIRRSIGIGLMPSVHKHPEILQKFVARQLAATGRAQGSK</sequence>
<dbReference type="GO" id="GO:0070181">
    <property type="term" value="F:small ribosomal subunit rRNA binding"/>
    <property type="evidence" value="ECO:0007669"/>
    <property type="project" value="TreeGrafter"/>
</dbReference>
<dbReference type="Gene3D" id="4.10.640.10">
    <property type="entry name" value="Ribosomal protein S18"/>
    <property type="match status" value="1"/>
</dbReference>
<evidence type="ECO:0000313" key="7">
    <source>
        <dbReference type="Proteomes" id="UP000481288"/>
    </source>
</evidence>
<evidence type="ECO:0000313" key="6">
    <source>
        <dbReference type="EMBL" id="TVY51647.1"/>
    </source>
</evidence>
<dbReference type="FunFam" id="4.10.640.10:FF:000013">
    <property type="entry name" value="37S ribosomal protein S18"/>
    <property type="match status" value="1"/>
</dbReference>
<keyword evidence="2 6" id="KW-0689">Ribosomal protein</keyword>
<gene>
    <name evidence="6" type="primary">rsm18</name>
    <name evidence="6" type="ORF">LCER1_G007035</name>
</gene>
<dbReference type="GO" id="GO:0005763">
    <property type="term" value="C:mitochondrial small ribosomal subunit"/>
    <property type="evidence" value="ECO:0007669"/>
    <property type="project" value="TreeGrafter"/>
</dbReference>
<reference evidence="6 7" key="1">
    <citation type="submission" date="2018-05" db="EMBL/GenBank/DDBJ databases">
        <title>Whole genome sequencing for identification of molecular markers to develop diagnostic detection tools for the regulated plant pathogen Lachnellula willkommii.</title>
        <authorList>
            <person name="Giroux E."/>
            <person name="Bilodeau G."/>
        </authorList>
    </citation>
    <scope>NUCLEOTIDE SEQUENCE [LARGE SCALE GENOMIC DNA]</scope>
    <source>
        <strain evidence="6 7">CBS 625.97</strain>
    </source>
</reference>
<dbReference type="GO" id="GO:0032543">
    <property type="term" value="P:mitochondrial translation"/>
    <property type="evidence" value="ECO:0007669"/>
    <property type="project" value="TreeGrafter"/>
</dbReference>
<dbReference type="SUPFAM" id="SSF46911">
    <property type="entry name" value="Ribosomal protein S18"/>
    <property type="match status" value="1"/>
</dbReference>
<dbReference type="EMBL" id="QGMG01000767">
    <property type="protein sequence ID" value="TVY51647.1"/>
    <property type="molecule type" value="Genomic_DNA"/>
</dbReference>
<evidence type="ECO:0000256" key="1">
    <source>
        <dbReference type="ARBA" id="ARBA00005589"/>
    </source>
</evidence>
<evidence type="ECO:0000256" key="4">
    <source>
        <dbReference type="ARBA" id="ARBA00035264"/>
    </source>
</evidence>
<evidence type="ECO:0000256" key="5">
    <source>
        <dbReference type="SAM" id="MobiDB-lite"/>
    </source>
</evidence>
<evidence type="ECO:0000256" key="3">
    <source>
        <dbReference type="ARBA" id="ARBA00023274"/>
    </source>
</evidence>
<keyword evidence="7" id="KW-1185">Reference proteome</keyword>
<comment type="similarity">
    <text evidence="1">Belongs to the bacterial ribosomal protein bS18 family.</text>
</comment>
<keyword evidence="3" id="KW-0687">Ribonucleoprotein</keyword>
<dbReference type="PANTHER" id="PTHR13479:SF40">
    <property type="entry name" value="SMALL RIBOSOMAL SUBUNIT PROTEIN BS18M"/>
    <property type="match status" value="1"/>
</dbReference>
<dbReference type="PANTHER" id="PTHR13479">
    <property type="entry name" value="30S RIBOSOMAL PROTEIN S18"/>
    <property type="match status" value="1"/>
</dbReference>
<dbReference type="InterPro" id="IPR001648">
    <property type="entry name" value="Ribosomal_bS18"/>
</dbReference>
<organism evidence="6 7">
    <name type="scientific">Lachnellula cervina</name>
    <dbReference type="NCBI Taxonomy" id="1316786"/>
    <lineage>
        <taxon>Eukaryota</taxon>
        <taxon>Fungi</taxon>
        <taxon>Dikarya</taxon>
        <taxon>Ascomycota</taxon>
        <taxon>Pezizomycotina</taxon>
        <taxon>Leotiomycetes</taxon>
        <taxon>Helotiales</taxon>
        <taxon>Lachnaceae</taxon>
        <taxon>Lachnellula</taxon>
    </lineage>
</organism>
<dbReference type="Pfam" id="PF01084">
    <property type="entry name" value="Ribosomal_S18"/>
    <property type="match status" value="1"/>
</dbReference>
<dbReference type="InterPro" id="IPR036870">
    <property type="entry name" value="Ribosomal_bS18_sf"/>
</dbReference>
<dbReference type="AlphaFoldDB" id="A0A7D8UNY4"/>
<dbReference type="Proteomes" id="UP000481288">
    <property type="component" value="Unassembled WGS sequence"/>
</dbReference>
<protein>
    <recommendedName>
        <fullName evidence="4">Small ribosomal subunit protein bS18m</fullName>
    </recommendedName>
</protein>
<evidence type="ECO:0000256" key="2">
    <source>
        <dbReference type="ARBA" id="ARBA00022980"/>
    </source>
</evidence>